<dbReference type="InterPro" id="IPR036412">
    <property type="entry name" value="HAD-like_sf"/>
</dbReference>
<organism evidence="1 2">
    <name type="scientific">Pseudoxanthomonas suwonensis</name>
    <dbReference type="NCBI Taxonomy" id="314722"/>
    <lineage>
        <taxon>Bacteria</taxon>
        <taxon>Pseudomonadati</taxon>
        <taxon>Pseudomonadota</taxon>
        <taxon>Gammaproteobacteria</taxon>
        <taxon>Lysobacterales</taxon>
        <taxon>Lysobacteraceae</taxon>
        <taxon>Pseudoxanthomonas</taxon>
    </lineage>
</organism>
<dbReference type="AlphaFoldDB" id="A0A0E3UPV6"/>
<dbReference type="EMBL" id="CP011144">
    <property type="protein sequence ID" value="AKC88150.1"/>
    <property type="molecule type" value="Genomic_DNA"/>
</dbReference>
<dbReference type="KEGG" id="psuw:WQ53_02975"/>
<dbReference type="Proteomes" id="UP000033067">
    <property type="component" value="Chromosome"/>
</dbReference>
<dbReference type="PATRIC" id="fig|314722.6.peg.623"/>
<dbReference type="Pfam" id="PF12710">
    <property type="entry name" value="HAD"/>
    <property type="match status" value="1"/>
</dbReference>
<name>A0A0E3UPV6_9GAMM</name>
<evidence type="ECO:0000313" key="1">
    <source>
        <dbReference type="EMBL" id="AKC88150.1"/>
    </source>
</evidence>
<accession>A0A0E3UPV6</accession>
<dbReference type="Gene3D" id="3.40.50.1000">
    <property type="entry name" value="HAD superfamily/HAD-like"/>
    <property type="match status" value="1"/>
</dbReference>
<keyword evidence="2" id="KW-1185">Reference proteome</keyword>
<protein>
    <recommendedName>
        <fullName evidence="3">Haloacid dehalogenase-like hydrolase</fullName>
    </recommendedName>
</protein>
<dbReference type="SUPFAM" id="SSF56784">
    <property type="entry name" value="HAD-like"/>
    <property type="match status" value="1"/>
</dbReference>
<evidence type="ECO:0008006" key="3">
    <source>
        <dbReference type="Google" id="ProtNLM"/>
    </source>
</evidence>
<proteinExistence type="predicted"/>
<evidence type="ECO:0000313" key="2">
    <source>
        <dbReference type="Proteomes" id="UP000033067"/>
    </source>
</evidence>
<reference evidence="1 2" key="1">
    <citation type="journal article" date="2015" name="Genome Announc.">
        <title>Complete Genome Sequence of Pseudoxanthomonas suwonensis Strain J1, a Cellulose-Degrading Bacterium Isolated from Leaf- and Wood-Enriched Soil.</title>
        <authorList>
            <person name="Hou L."/>
            <person name="Jiang J."/>
            <person name="Xu Z."/>
            <person name="Zhou Y."/>
            <person name="Leung F.C."/>
        </authorList>
    </citation>
    <scope>NUCLEOTIDE SEQUENCE [LARGE SCALE GENOMIC DNA]</scope>
    <source>
        <strain evidence="1 2">J1</strain>
    </source>
</reference>
<gene>
    <name evidence="1" type="ORF">WQ53_02975</name>
</gene>
<dbReference type="InterPro" id="IPR023214">
    <property type="entry name" value="HAD_sf"/>
</dbReference>
<sequence length="304" mass="32767">MIADPLPSWREGPNKKAIIDYVTAATTEGGPGHVPSEARFAIFDNDGTLWAEQPIVQLEFVGTRVAEIAERKPEVAADPAVKALLAKDLAFFKGKDGEKHAMELLALVSSGMSPMAYEKEVEAFFANARHPTLGVPYRQTTYQPMIELLQYLRANGFQTWIGSGGGIDFMRAISGPFYGIPPEQVIGSSGSYDVALGNGQVDVSKSVATARVNDHEGKVAGLLLHAGKVPVFVAGNVRSGGDIAQLAYSQASPHPSFQLLINHDDGEREFAYDEENGASLAAARAGQWHVVSIKDDWERVFADP</sequence>